<reference evidence="2 3" key="1">
    <citation type="submission" date="2020-02" db="EMBL/GenBank/DDBJ databases">
        <title>A chromosome-scale genome assembly of the black bullhead catfish (Ameiurus melas).</title>
        <authorList>
            <person name="Wen M."/>
            <person name="Zham M."/>
            <person name="Cabau C."/>
            <person name="Klopp C."/>
            <person name="Donnadieu C."/>
            <person name="Roques C."/>
            <person name="Bouchez O."/>
            <person name="Lampietro C."/>
            <person name="Jouanno E."/>
            <person name="Herpin A."/>
            <person name="Louis A."/>
            <person name="Berthelot C."/>
            <person name="Parey E."/>
            <person name="Roest-Crollius H."/>
            <person name="Braasch I."/>
            <person name="Postlethwait J."/>
            <person name="Robinson-Rechavi M."/>
            <person name="Echchiki A."/>
            <person name="Begum T."/>
            <person name="Montfort J."/>
            <person name="Schartl M."/>
            <person name="Bobe J."/>
            <person name="Guiguen Y."/>
        </authorList>
    </citation>
    <scope>NUCLEOTIDE SEQUENCE [LARGE SCALE GENOMIC DNA]</scope>
    <source>
        <strain evidence="2">M_S1</strain>
        <tissue evidence="2">Blood</tissue>
    </source>
</reference>
<keyword evidence="1" id="KW-0812">Transmembrane</keyword>
<keyword evidence="1" id="KW-0472">Membrane</keyword>
<organism evidence="2 3">
    <name type="scientific">Ameiurus melas</name>
    <name type="common">Black bullhead</name>
    <name type="synonym">Silurus melas</name>
    <dbReference type="NCBI Taxonomy" id="219545"/>
    <lineage>
        <taxon>Eukaryota</taxon>
        <taxon>Metazoa</taxon>
        <taxon>Chordata</taxon>
        <taxon>Craniata</taxon>
        <taxon>Vertebrata</taxon>
        <taxon>Euteleostomi</taxon>
        <taxon>Actinopterygii</taxon>
        <taxon>Neopterygii</taxon>
        <taxon>Teleostei</taxon>
        <taxon>Ostariophysi</taxon>
        <taxon>Siluriformes</taxon>
        <taxon>Ictaluridae</taxon>
        <taxon>Ameiurus</taxon>
    </lineage>
</organism>
<evidence type="ECO:0000313" key="2">
    <source>
        <dbReference type="EMBL" id="KAF4070205.1"/>
    </source>
</evidence>
<gene>
    <name evidence="2" type="ORF">AMELA_G00294600</name>
</gene>
<dbReference type="Proteomes" id="UP000593565">
    <property type="component" value="Unassembled WGS sequence"/>
</dbReference>
<sequence>MDWLEPRHPCSNGDRRWAIQMRSEATSYHKTMTMATLTSPLLLILFFSTTVTSPVARFLTIMTCAFYSGPTSSLRFQRQQTH</sequence>
<accession>A0A7J5ZHV9</accession>
<proteinExistence type="predicted"/>
<evidence type="ECO:0000256" key="1">
    <source>
        <dbReference type="SAM" id="Phobius"/>
    </source>
</evidence>
<dbReference type="EMBL" id="JAAGNN010000031">
    <property type="protein sequence ID" value="KAF4070205.1"/>
    <property type="molecule type" value="Genomic_DNA"/>
</dbReference>
<keyword evidence="3" id="KW-1185">Reference proteome</keyword>
<name>A0A7J5ZHV9_AMEME</name>
<dbReference type="AlphaFoldDB" id="A0A7J5ZHV9"/>
<feature type="transmembrane region" description="Helical" evidence="1">
    <location>
        <begin position="41"/>
        <end position="68"/>
    </location>
</feature>
<keyword evidence="1" id="KW-1133">Transmembrane helix</keyword>
<comment type="caution">
    <text evidence="2">The sequence shown here is derived from an EMBL/GenBank/DDBJ whole genome shotgun (WGS) entry which is preliminary data.</text>
</comment>
<protein>
    <submittedName>
        <fullName evidence="2">Uncharacterized protein</fullName>
    </submittedName>
</protein>
<evidence type="ECO:0000313" key="3">
    <source>
        <dbReference type="Proteomes" id="UP000593565"/>
    </source>
</evidence>